<sequence length="877" mass="94565">MKASRLVILLVLAAVFAAMLGFSPAVAAAPPSSVLILNSYDQGYSWTDGEVAGIRSVLGDSPSWVQLSVEYLDWRRFPSQQNHDQVEKLLQTRYGASKPDVLIVTDNPALDFALGHRSSLFAGVPIVFCGINDYQTSLLRGAKDVTGIAEEIDPAGTLALALRLHAHANSVYVITDFTETGTTVRQTIQSAVPEFQDRAAFTFSLDATVAELMDAVAALPGNTIILAGPFTRDKSGVLIDIPEFTAELAQHTSLPIYGMYEQGLGQGIVGGVLTSPQLEGEQAAKLVARILAGEPAGSIPVVTRQSTHVAFDWNRLETFGIPVSSLPAGATVINRPVTILDTNRRLVVFTIVVMLLLVLGIVFLAINDVRRERAEARALRLATAIEQAAEAIAITDPNGVVTYINPAFEHATGFSAVESRGHNIRGLLGDEVALPLERRAEEHLTTYDSWKKKITNVRKDGSLVELDLTVSPVRGPGDEVANYTYVGRDITQEAALEEQLRQSQKLEGIGLLAGGVAHDFNNILTGILGYANMLEPDAAPGSTMQEGLHVIQQAAERAAELTKQLLSFARRGKRQNTTVDLNSTILEVVSLLTRTVNKNISVTEHFDTDQATVLGDPGQLQQIVLNLAINGRDAMPQGGSLTFRTWRQGLDAEQVMAHPGAEPGMFVALSVSDTGVGIEKKNLRRIFEPFFTTKALDKGTGMGLAMVYGIVKAHQGFIDVESNIGKGTTFTVYVPATDVVPATAHPADLPRKGHGRILVVDDEEVVRKLTHEMLRRSGYDVVTAADTTEAVAWYRAHPHEADLVIIDMVMPGKDGQECFKALKAIDPDVRAILSTGYGLDGHAQDTLDAGMVGYVQKPYHMEDLITAVADALADQPS</sequence>
<evidence type="ECO:0000256" key="10">
    <source>
        <dbReference type="SAM" id="Phobius"/>
    </source>
</evidence>
<dbReference type="Pfam" id="PF02518">
    <property type="entry name" value="HATPase_c"/>
    <property type="match status" value="1"/>
</dbReference>
<dbReference type="InterPro" id="IPR013767">
    <property type="entry name" value="PAS_fold"/>
</dbReference>
<feature type="chain" id="PRO_5017262990" description="histidine kinase" evidence="11">
    <location>
        <begin position="28"/>
        <end position="877"/>
    </location>
</feature>
<reference evidence="16 17" key="1">
    <citation type="submission" date="2018-09" db="EMBL/GenBank/DDBJ databases">
        <title>Discovery and Ecogenomic Context for Candidatus Cryosericales, a Global Caldiserica Order Active in Thawing Permafrost.</title>
        <authorList>
            <person name="Martinez M.A."/>
            <person name="Woodcroft B.J."/>
            <person name="Ignacio Espinoza J.C."/>
            <person name="Zayed A."/>
            <person name="Singleton C.M."/>
            <person name="Boyd J."/>
            <person name="Li Y.-F."/>
            <person name="Purvine S."/>
            <person name="Maughan H."/>
            <person name="Hodgkins S.B."/>
            <person name="Anderson D."/>
            <person name="Sederholm M."/>
            <person name="Temperton B."/>
            <person name="Saleska S.R."/>
            <person name="Tyson G.W."/>
            <person name="Rich V.I."/>
        </authorList>
    </citation>
    <scope>NUCLEOTIDE SEQUENCE [LARGE SCALE GENOMIC DNA]</scope>
    <source>
        <strain evidence="16 17">SMC6</strain>
    </source>
</reference>
<evidence type="ECO:0000313" key="16">
    <source>
        <dbReference type="EMBL" id="RIE07452.1"/>
    </source>
</evidence>
<keyword evidence="7" id="KW-0067">ATP-binding</keyword>
<keyword evidence="6" id="KW-0418">Kinase</keyword>
<keyword evidence="17" id="KW-1185">Reference proteome</keyword>
<dbReference type="SUPFAM" id="SSF47384">
    <property type="entry name" value="Homodimeric domain of signal transducing histidine kinase"/>
    <property type="match status" value="1"/>
</dbReference>
<dbReference type="SMART" id="SM00387">
    <property type="entry name" value="HATPase_c"/>
    <property type="match status" value="1"/>
</dbReference>
<dbReference type="EC" id="2.7.13.3" evidence="2"/>
<dbReference type="GO" id="GO:0005524">
    <property type="term" value="F:ATP binding"/>
    <property type="evidence" value="ECO:0007669"/>
    <property type="project" value="UniProtKB-KW"/>
</dbReference>
<dbReference type="RefSeq" id="WP_119175711.1">
    <property type="nucleotide sequence ID" value="NZ_QXIT01000109.1"/>
</dbReference>
<dbReference type="Pfam" id="PF00989">
    <property type="entry name" value="PAS"/>
    <property type="match status" value="1"/>
</dbReference>
<dbReference type="Gene3D" id="1.10.287.130">
    <property type="match status" value="1"/>
</dbReference>
<dbReference type="PROSITE" id="PS50109">
    <property type="entry name" value="HIS_KIN"/>
    <property type="match status" value="1"/>
</dbReference>
<feature type="modified residue" description="4-aspartylphosphate" evidence="9">
    <location>
        <position position="807"/>
    </location>
</feature>
<dbReference type="Gene3D" id="3.30.450.20">
    <property type="entry name" value="PAS domain"/>
    <property type="match status" value="1"/>
</dbReference>
<name>A0A398CXE7_9BACT</name>
<dbReference type="Pfam" id="PF00512">
    <property type="entry name" value="HisKA"/>
    <property type="match status" value="1"/>
</dbReference>
<dbReference type="Gene3D" id="3.30.565.10">
    <property type="entry name" value="Histidine kinase-like ATPase, C-terminal domain"/>
    <property type="match status" value="1"/>
</dbReference>
<dbReference type="InterPro" id="IPR001610">
    <property type="entry name" value="PAC"/>
</dbReference>
<evidence type="ECO:0000256" key="11">
    <source>
        <dbReference type="SAM" id="SignalP"/>
    </source>
</evidence>
<evidence type="ECO:0000256" key="1">
    <source>
        <dbReference type="ARBA" id="ARBA00000085"/>
    </source>
</evidence>
<evidence type="ECO:0000259" key="15">
    <source>
        <dbReference type="PROSITE" id="PS50113"/>
    </source>
</evidence>
<keyword evidence="10" id="KW-1133">Transmembrane helix</keyword>
<accession>A0A398CXE7</accession>
<dbReference type="GO" id="GO:0000155">
    <property type="term" value="F:phosphorelay sensor kinase activity"/>
    <property type="evidence" value="ECO:0007669"/>
    <property type="project" value="InterPro"/>
</dbReference>
<dbReference type="PROSITE" id="PS50113">
    <property type="entry name" value="PAC"/>
    <property type="match status" value="1"/>
</dbReference>
<dbReference type="InterPro" id="IPR036097">
    <property type="entry name" value="HisK_dim/P_sf"/>
</dbReference>
<dbReference type="Proteomes" id="UP000266260">
    <property type="component" value="Unassembled WGS sequence"/>
</dbReference>
<dbReference type="PRINTS" id="PR00344">
    <property type="entry name" value="BCTRLSENSOR"/>
</dbReference>
<feature type="domain" description="Response regulatory" evidence="13">
    <location>
        <begin position="756"/>
        <end position="872"/>
    </location>
</feature>
<dbReference type="SUPFAM" id="SSF52172">
    <property type="entry name" value="CheY-like"/>
    <property type="match status" value="1"/>
</dbReference>
<keyword evidence="3 9" id="KW-0597">Phosphoprotein</keyword>
<dbReference type="SMART" id="SM00091">
    <property type="entry name" value="PAS"/>
    <property type="match status" value="1"/>
</dbReference>
<keyword evidence="10" id="KW-0812">Transmembrane</keyword>
<dbReference type="SUPFAM" id="SSF55785">
    <property type="entry name" value="PYP-like sensor domain (PAS domain)"/>
    <property type="match status" value="1"/>
</dbReference>
<evidence type="ECO:0000259" key="13">
    <source>
        <dbReference type="PROSITE" id="PS50110"/>
    </source>
</evidence>
<comment type="caution">
    <text evidence="16">The sequence shown here is derived from an EMBL/GenBank/DDBJ whole genome shotgun (WGS) entry which is preliminary data.</text>
</comment>
<dbReference type="Gene3D" id="3.40.50.2300">
    <property type="match status" value="3"/>
</dbReference>
<dbReference type="InterPro" id="IPR003594">
    <property type="entry name" value="HATPase_dom"/>
</dbReference>
<dbReference type="InterPro" id="IPR003661">
    <property type="entry name" value="HisK_dim/P_dom"/>
</dbReference>
<dbReference type="PANTHER" id="PTHR43065:SF42">
    <property type="entry name" value="TWO-COMPONENT SENSOR PPRA"/>
    <property type="match status" value="1"/>
</dbReference>
<feature type="domain" description="PAC" evidence="15">
    <location>
        <begin position="448"/>
        <end position="502"/>
    </location>
</feature>
<dbReference type="CDD" id="cd00156">
    <property type="entry name" value="REC"/>
    <property type="match status" value="1"/>
</dbReference>
<evidence type="ECO:0000313" key="17">
    <source>
        <dbReference type="Proteomes" id="UP000266260"/>
    </source>
</evidence>
<evidence type="ECO:0000256" key="9">
    <source>
        <dbReference type="PROSITE-ProRule" id="PRU00169"/>
    </source>
</evidence>
<evidence type="ECO:0000259" key="14">
    <source>
        <dbReference type="PROSITE" id="PS50112"/>
    </source>
</evidence>
<feature type="domain" description="Histidine kinase" evidence="12">
    <location>
        <begin position="515"/>
        <end position="738"/>
    </location>
</feature>
<dbReference type="InterPro" id="IPR000700">
    <property type="entry name" value="PAS-assoc_C"/>
</dbReference>
<dbReference type="AlphaFoldDB" id="A0A398CXE7"/>
<evidence type="ECO:0000256" key="7">
    <source>
        <dbReference type="ARBA" id="ARBA00022840"/>
    </source>
</evidence>
<keyword evidence="5" id="KW-0547">Nucleotide-binding</keyword>
<dbReference type="SUPFAM" id="SSF55874">
    <property type="entry name" value="ATPase domain of HSP90 chaperone/DNA topoisomerase II/histidine kinase"/>
    <property type="match status" value="1"/>
</dbReference>
<evidence type="ECO:0000256" key="2">
    <source>
        <dbReference type="ARBA" id="ARBA00012438"/>
    </source>
</evidence>
<evidence type="ECO:0000259" key="12">
    <source>
        <dbReference type="PROSITE" id="PS50109"/>
    </source>
</evidence>
<dbReference type="SMART" id="SM00388">
    <property type="entry name" value="HisKA"/>
    <property type="match status" value="1"/>
</dbReference>
<dbReference type="SMART" id="SM00086">
    <property type="entry name" value="PAC"/>
    <property type="match status" value="1"/>
</dbReference>
<dbReference type="PANTHER" id="PTHR43065">
    <property type="entry name" value="SENSOR HISTIDINE KINASE"/>
    <property type="match status" value="1"/>
</dbReference>
<proteinExistence type="predicted"/>
<dbReference type="CDD" id="cd00082">
    <property type="entry name" value="HisKA"/>
    <property type="match status" value="1"/>
</dbReference>
<dbReference type="InterPro" id="IPR005467">
    <property type="entry name" value="His_kinase_dom"/>
</dbReference>
<keyword evidence="4" id="KW-0808">Transferase</keyword>
<protein>
    <recommendedName>
        <fullName evidence="2">histidine kinase</fullName>
        <ecNumber evidence="2">2.7.13.3</ecNumber>
    </recommendedName>
</protein>
<dbReference type="InterPro" id="IPR001789">
    <property type="entry name" value="Sig_transdc_resp-reg_receiver"/>
</dbReference>
<evidence type="ECO:0000256" key="8">
    <source>
        <dbReference type="ARBA" id="ARBA00023012"/>
    </source>
</evidence>
<evidence type="ECO:0000256" key="5">
    <source>
        <dbReference type="ARBA" id="ARBA00022741"/>
    </source>
</evidence>
<dbReference type="SMART" id="SM00448">
    <property type="entry name" value="REC"/>
    <property type="match status" value="1"/>
</dbReference>
<dbReference type="GO" id="GO:0006355">
    <property type="term" value="P:regulation of DNA-templated transcription"/>
    <property type="evidence" value="ECO:0007669"/>
    <property type="project" value="InterPro"/>
</dbReference>
<gene>
    <name evidence="16" type="ORF">SMC6_06470</name>
</gene>
<dbReference type="CDD" id="cd00130">
    <property type="entry name" value="PAS"/>
    <property type="match status" value="1"/>
</dbReference>
<dbReference type="InterPro" id="IPR036890">
    <property type="entry name" value="HATPase_C_sf"/>
</dbReference>
<evidence type="ECO:0000256" key="3">
    <source>
        <dbReference type="ARBA" id="ARBA00022553"/>
    </source>
</evidence>
<dbReference type="NCBIfam" id="TIGR00229">
    <property type="entry name" value="sensory_box"/>
    <property type="match status" value="1"/>
</dbReference>
<evidence type="ECO:0000256" key="6">
    <source>
        <dbReference type="ARBA" id="ARBA00022777"/>
    </source>
</evidence>
<dbReference type="InterPro" id="IPR004358">
    <property type="entry name" value="Sig_transdc_His_kin-like_C"/>
</dbReference>
<feature type="transmembrane region" description="Helical" evidence="10">
    <location>
        <begin position="346"/>
        <end position="366"/>
    </location>
</feature>
<comment type="catalytic activity">
    <reaction evidence="1">
        <text>ATP + protein L-histidine = ADP + protein N-phospho-L-histidine.</text>
        <dbReference type="EC" id="2.7.13.3"/>
    </reaction>
</comment>
<dbReference type="Pfam" id="PF00072">
    <property type="entry name" value="Response_reg"/>
    <property type="match status" value="1"/>
</dbReference>
<feature type="signal peptide" evidence="11">
    <location>
        <begin position="1"/>
        <end position="27"/>
    </location>
</feature>
<dbReference type="InterPro" id="IPR035965">
    <property type="entry name" value="PAS-like_dom_sf"/>
</dbReference>
<dbReference type="PROSITE" id="PS50112">
    <property type="entry name" value="PAS"/>
    <property type="match status" value="1"/>
</dbReference>
<organism evidence="16 17">
    <name type="scientific">Candidatus Cryosericum odellii</name>
    <dbReference type="NCBI Taxonomy" id="2290917"/>
    <lineage>
        <taxon>Bacteria</taxon>
        <taxon>Pseudomonadati</taxon>
        <taxon>Caldisericota/Cryosericota group</taxon>
        <taxon>Candidatus Cryosericota</taxon>
        <taxon>Candidatus Cryosericia</taxon>
        <taxon>Candidatus Cryosericales</taxon>
        <taxon>Candidatus Cryosericaceae</taxon>
        <taxon>Candidatus Cryosericum</taxon>
    </lineage>
</organism>
<dbReference type="PROSITE" id="PS50110">
    <property type="entry name" value="RESPONSE_REGULATORY"/>
    <property type="match status" value="1"/>
</dbReference>
<feature type="domain" description="PAS" evidence="14">
    <location>
        <begin position="377"/>
        <end position="423"/>
    </location>
</feature>
<dbReference type="EMBL" id="QXIT01000109">
    <property type="protein sequence ID" value="RIE07452.1"/>
    <property type="molecule type" value="Genomic_DNA"/>
</dbReference>
<dbReference type="InterPro" id="IPR011006">
    <property type="entry name" value="CheY-like_superfamily"/>
</dbReference>
<keyword evidence="8" id="KW-0902">Two-component regulatory system</keyword>
<keyword evidence="11" id="KW-0732">Signal</keyword>
<dbReference type="InterPro" id="IPR000014">
    <property type="entry name" value="PAS"/>
</dbReference>
<keyword evidence="10" id="KW-0472">Membrane</keyword>
<evidence type="ECO:0000256" key="4">
    <source>
        <dbReference type="ARBA" id="ARBA00022679"/>
    </source>
</evidence>